<dbReference type="InterPro" id="IPR018247">
    <property type="entry name" value="EF_Hand_1_Ca_BS"/>
</dbReference>
<dbReference type="PANTHER" id="PTHR23055">
    <property type="entry name" value="CALCIUM BINDING PROTEINS"/>
    <property type="match status" value="1"/>
</dbReference>
<dbReference type="KEGG" id="acep:105624423"/>
<evidence type="ECO:0000256" key="4">
    <source>
        <dbReference type="SAM" id="MobiDB-lite"/>
    </source>
</evidence>
<protein>
    <recommendedName>
        <fullName evidence="5">EF-hand domain-containing protein</fullName>
    </recommendedName>
</protein>
<organism evidence="6 7">
    <name type="scientific">Atta cephalotes</name>
    <name type="common">Leafcutter ant</name>
    <dbReference type="NCBI Taxonomy" id="12957"/>
    <lineage>
        <taxon>Eukaryota</taxon>
        <taxon>Metazoa</taxon>
        <taxon>Ecdysozoa</taxon>
        <taxon>Arthropoda</taxon>
        <taxon>Hexapoda</taxon>
        <taxon>Insecta</taxon>
        <taxon>Pterygota</taxon>
        <taxon>Neoptera</taxon>
        <taxon>Endopterygota</taxon>
        <taxon>Hymenoptera</taxon>
        <taxon>Apocrita</taxon>
        <taxon>Aculeata</taxon>
        <taxon>Formicoidea</taxon>
        <taxon>Formicidae</taxon>
        <taxon>Myrmicinae</taxon>
        <taxon>Atta</taxon>
    </lineage>
</organism>
<dbReference type="FunCoup" id="A0A158NUH1">
    <property type="interactions" value="6"/>
</dbReference>
<dbReference type="Gene3D" id="1.10.238.10">
    <property type="entry name" value="EF-hand"/>
    <property type="match status" value="1"/>
</dbReference>
<dbReference type="eggNOG" id="KOG0044">
    <property type="taxonomic scope" value="Eukaryota"/>
</dbReference>
<keyword evidence="1" id="KW-0479">Metal-binding</keyword>
<dbReference type="GO" id="GO:0005509">
    <property type="term" value="F:calcium ion binding"/>
    <property type="evidence" value="ECO:0007669"/>
    <property type="project" value="InterPro"/>
</dbReference>
<dbReference type="Proteomes" id="UP000005205">
    <property type="component" value="Unassembled WGS sequence"/>
</dbReference>
<dbReference type="InterPro" id="IPR002048">
    <property type="entry name" value="EF_hand_dom"/>
</dbReference>
<accession>A0A158NUH1</accession>
<evidence type="ECO:0000256" key="3">
    <source>
        <dbReference type="ARBA" id="ARBA00022837"/>
    </source>
</evidence>
<evidence type="ECO:0000313" key="7">
    <source>
        <dbReference type="Proteomes" id="UP000005205"/>
    </source>
</evidence>
<dbReference type="PROSITE" id="PS50222">
    <property type="entry name" value="EF_HAND_2"/>
    <property type="match status" value="2"/>
</dbReference>
<dbReference type="EnsemblMetazoa" id="XM_012205789.1">
    <property type="protein sequence ID" value="XP_012061179.1"/>
    <property type="gene ID" value="LOC105624423"/>
</dbReference>
<evidence type="ECO:0000313" key="6">
    <source>
        <dbReference type="EnsemblMetazoa" id="XP_012061179.1"/>
    </source>
</evidence>
<dbReference type="Pfam" id="PF13499">
    <property type="entry name" value="EF-hand_7"/>
    <property type="match status" value="1"/>
</dbReference>
<dbReference type="SMART" id="SM00054">
    <property type="entry name" value="EFh"/>
    <property type="match status" value="2"/>
</dbReference>
<gene>
    <name evidence="6" type="primary">105624423</name>
</gene>
<reference evidence="7" key="1">
    <citation type="journal article" date="2011" name="PLoS Genet.">
        <title>The genome sequence of the leaf-cutter ant Atta cephalotes reveals insights into its obligate symbiotic lifestyle.</title>
        <authorList>
            <person name="Suen G."/>
            <person name="Teiling C."/>
            <person name="Li L."/>
            <person name="Holt C."/>
            <person name="Abouheif E."/>
            <person name="Bornberg-Bauer E."/>
            <person name="Bouffard P."/>
            <person name="Caldera E.J."/>
            <person name="Cash E."/>
            <person name="Cavanaugh A."/>
            <person name="Denas O."/>
            <person name="Elhaik E."/>
            <person name="Fave M.J."/>
            <person name="Gadau J."/>
            <person name="Gibson J.D."/>
            <person name="Graur D."/>
            <person name="Grubbs K.J."/>
            <person name="Hagen D.E."/>
            <person name="Harkins T.T."/>
            <person name="Helmkampf M."/>
            <person name="Hu H."/>
            <person name="Johnson B.R."/>
            <person name="Kim J."/>
            <person name="Marsh S.E."/>
            <person name="Moeller J.A."/>
            <person name="Munoz-Torres M.C."/>
            <person name="Murphy M.C."/>
            <person name="Naughton M.C."/>
            <person name="Nigam S."/>
            <person name="Overson R."/>
            <person name="Rajakumar R."/>
            <person name="Reese J.T."/>
            <person name="Scott J.J."/>
            <person name="Smith C.R."/>
            <person name="Tao S."/>
            <person name="Tsutsui N.D."/>
            <person name="Viljakainen L."/>
            <person name="Wissler L."/>
            <person name="Yandell M.D."/>
            <person name="Zimmer F."/>
            <person name="Taylor J."/>
            <person name="Slater S.C."/>
            <person name="Clifton S.W."/>
            <person name="Warren W.C."/>
            <person name="Elsik C.G."/>
            <person name="Smith C.D."/>
            <person name="Weinstock G.M."/>
            <person name="Gerardo N.M."/>
            <person name="Currie C.R."/>
        </authorList>
    </citation>
    <scope>NUCLEOTIDE SEQUENCE [LARGE SCALE GENOMIC DNA]</scope>
</reference>
<feature type="compositionally biased region" description="Polar residues" evidence="4">
    <location>
        <begin position="1"/>
        <end position="11"/>
    </location>
</feature>
<name>A0A158NUH1_ATTCE</name>
<feature type="region of interest" description="Disordered" evidence="4">
    <location>
        <begin position="56"/>
        <end position="83"/>
    </location>
</feature>
<feature type="domain" description="EF-hand" evidence="5">
    <location>
        <begin position="200"/>
        <end position="235"/>
    </location>
</feature>
<dbReference type="CDD" id="cd00051">
    <property type="entry name" value="EFh"/>
    <property type="match status" value="1"/>
</dbReference>
<dbReference type="InterPro" id="IPR011992">
    <property type="entry name" value="EF-hand-dom_pair"/>
</dbReference>
<proteinExistence type="predicted"/>
<dbReference type="PROSITE" id="PS00018">
    <property type="entry name" value="EF_HAND_1"/>
    <property type="match status" value="2"/>
</dbReference>
<dbReference type="EMBL" id="ADTU01026394">
    <property type="status" value="NOT_ANNOTATED_CDS"/>
    <property type="molecule type" value="Genomic_DNA"/>
</dbReference>
<dbReference type="SUPFAM" id="SSF47473">
    <property type="entry name" value="EF-hand"/>
    <property type="match status" value="1"/>
</dbReference>
<feature type="domain" description="EF-hand" evidence="5">
    <location>
        <begin position="245"/>
        <end position="280"/>
    </location>
</feature>
<keyword evidence="3" id="KW-0106">Calcium</keyword>
<evidence type="ECO:0000256" key="2">
    <source>
        <dbReference type="ARBA" id="ARBA00022737"/>
    </source>
</evidence>
<dbReference type="OrthoDB" id="191686at2759"/>
<dbReference type="PANTHER" id="PTHR23055:SF60">
    <property type="entry name" value="CALAXIN"/>
    <property type="match status" value="1"/>
</dbReference>
<dbReference type="STRING" id="12957.A0A158NUH1"/>
<keyword evidence="2" id="KW-0677">Repeat</keyword>
<feature type="region of interest" description="Disordered" evidence="4">
    <location>
        <begin position="1"/>
        <end position="23"/>
    </location>
</feature>
<keyword evidence="7" id="KW-1185">Reference proteome</keyword>
<evidence type="ECO:0000256" key="1">
    <source>
        <dbReference type="ARBA" id="ARBA00022723"/>
    </source>
</evidence>
<dbReference type="InParanoid" id="A0A158NUH1"/>
<dbReference type="InterPro" id="IPR028846">
    <property type="entry name" value="Recoverin"/>
</dbReference>
<sequence length="303" mass="34396">MEMSEQRNVTPNGRAKPGVSAGADIDVEGRTGISICAGTTFMKSVSIFLTSGRRVSTNSKRHISAASGKDESSRRRRRRKMPEGGGARNYIIKVIESLKKKTRFSRVELDSLCKLYKKLTTNSSQQQVGRSISIGRRPQSRPAVERIDRTIFRELLHNTFHVITEDILVERLFCCWDREIEGAIRLEPWIMGLDVFLRGSLRDKIVFCFHVYDLNNDGYITKDEIFQLLKNCLIKQPGEEDPDEGVKDLSELALKKFDVDHDGKISFRDYETAVIEEPLLLEAFGQCLPTDESCADFLVTLQS</sequence>
<dbReference type="AlphaFoldDB" id="A0A158NUH1"/>
<evidence type="ECO:0000259" key="5">
    <source>
        <dbReference type="PROSITE" id="PS50222"/>
    </source>
</evidence>
<reference evidence="6" key="2">
    <citation type="submission" date="2016-04" db="UniProtKB">
        <authorList>
            <consortium name="EnsemblMetazoa"/>
        </authorList>
    </citation>
    <scope>IDENTIFICATION</scope>
</reference>